<reference evidence="2" key="1">
    <citation type="journal article" date="2023" name="G3 (Bethesda)">
        <title>A reference genome for the long-term kleptoplast-retaining sea slug Elysia crispata morphotype clarki.</title>
        <authorList>
            <person name="Eastman K.E."/>
            <person name="Pendleton A.L."/>
            <person name="Shaikh M.A."/>
            <person name="Suttiyut T."/>
            <person name="Ogas R."/>
            <person name="Tomko P."/>
            <person name="Gavelis G."/>
            <person name="Widhalm J.R."/>
            <person name="Wisecaver J.H."/>
        </authorList>
    </citation>
    <scope>NUCLEOTIDE SEQUENCE</scope>
    <source>
        <strain evidence="2">ECLA1</strain>
    </source>
</reference>
<dbReference type="Proteomes" id="UP001283361">
    <property type="component" value="Unassembled WGS sequence"/>
</dbReference>
<evidence type="ECO:0000313" key="2">
    <source>
        <dbReference type="EMBL" id="KAK3785814.1"/>
    </source>
</evidence>
<evidence type="ECO:0000256" key="1">
    <source>
        <dbReference type="SAM" id="MobiDB-lite"/>
    </source>
</evidence>
<comment type="caution">
    <text evidence="2">The sequence shown here is derived from an EMBL/GenBank/DDBJ whole genome shotgun (WGS) entry which is preliminary data.</text>
</comment>
<sequence>MRADPGKFYGGVSHSQGLPHPRGPKRTYSAYRCSIDTTTNGSSYYDDDVMTLSSRGLKNLHKSASCPGCLVLHRMMLTEGKHTAVPSRYTPNCVNITHY</sequence>
<dbReference type="EMBL" id="JAWDGP010002060">
    <property type="protein sequence ID" value="KAK3785814.1"/>
    <property type="molecule type" value="Genomic_DNA"/>
</dbReference>
<name>A0AAE1ADG7_9GAST</name>
<feature type="region of interest" description="Disordered" evidence="1">
    <location>
        <begin position="1"/>
        <end position="25"/>
    </location>
</feature>
<proteinExistence type="predicted"/>
<organism evidence="2 3">
    <name type="scientific">Elysia crispata</name>
    <name type="common">lettuce slug</name>
    <dbReference type="NCBI Taxonomy" id="231223"/>
    <lineage>
        <taxon>Eukaryota</taxon>
        <taxon>Metazoa</taxon>
        <taxon>Spiralia</taxon>
        <taxon>Lophotrochozoa</taxon>
        <taxon>Mollusca</taxon>
        <taxon>Gastropoda</taxon>
        <taxon>Heterobranchia</taxon>
        <taxon>Euthyneura</taxon>
        <taxon>Panpulmonata</taxon>
        <taxon>Sacoglossa</taxon>
        <taxon>Placobranchoidea</taxon>
        <taxon>Plakobranchidae</taxon>
        <taxon>Elysia</taxon>
    </lineage>
</organism>
<keyword evidence="3" id="KW-1185">Reference proteome</keyword>
<gene>
    <name evidence="2" type="ORF">RRG08_050833</name>
</gene>
<evidence type="ECO:0000313" key="3">
    <source>
        <dbReference type="Proteomes" id="UP001283361"/>
    </source>
</evidence>
<dbReference type="AlphaFoldDB" id="A0AAE1ADG7"/>
<accession>A0AAE1ADG7</accession>
<protein>
    <submittedName>
        <fullName evidence="2">Uncharacterized protein</fullName>
    </submittedName>
</protein>